<feature type="domain" description="4'-phosphopantetheinyl transferase" evidence="3">
    <location>
        <begin position="107"/>
        <end position="204"/>
    </location>
</feature>
<sequence>MVTTYCLELTRDLTASEYASFQGLAGPQKQKRLSQYQNYQDAQRSLCGDLLLLYMLRDQFALTISLDSIRNGTYGKPYFHNKRSVEYNLSHSGAWVVGCVSTGGSAGIDVETWDKKGSPRVMQYFSDEEKEYITEIPACFEQRFYGIWTLKESYLKAEGTGLHQPLNAFSITMKEREIEVFAGGKKLKHQFKQYVLGKNAICSVCSRTADFQGPVNLGMQQLVDFIQKVIA</sequence>
<evidence type="ECO:0000313" key="5">
    <source>
        <dbReference type="EMBL" id="EHQ88973.1"/>
    </source>
</evidence>
<dbReference type="SUPFAM" id="SSF56214">
    <property type="entry name" value="4'-phosphopantetheinyl transferase"/>
    <property type="match status" value="2"/>
</dbReference>
<dbReference type="EMBL" id="CM001441">
    <property type="protein sequence ID" value="EHQ88973.1"/>
    <property type="molecule type" value="Genomic_DNA"/>
</dbReference>
<dbReference type="GO" id="GO:0005829">
    <property type="term" value="C:cytosol"/>
    <property type="evidence" value="ECO:0007669"/>
    <property type="project" value="TreeGrafter"/>
</dbReference>
<keyword evidence="6" id="KW-1185">Reference proteome</keyword>
<dbReference type="HOGENOM" id="CLU_057011_6_2_9"/>
<dbReference type="RefSeq" id="WP_007782077.1">
    <property type="nucleotide sequence ID" value="NZ_CM001441.1"/>
</dbReference>
<dbReference type="OrthoDB" id="9808281at2"/>
<evidence type="ECO:0000259" key="4">
    <source>
        <dbReference type="Pfam" id="PF22624"/>
    </source>
</evidence>
<protein>
    <submittedName>
        <fullName evidence="5">Phosphopantetheinyl transferase</fullName>
    </submittedName>
</protein>
<dbReference type="InterPro" id="IPR037143">
    <property type="entry name" value="4-PPantetheinyl_Trfase_dom_sf"/>
</dbReference>
<dbReference type="PANTHER" id="PTHR12215">
    <property type="entry name" value="PHOSPHOPANTETHEINE TRANSFERASE"/>
    <property type="match status" value="1"/>
</dbReference>
<dbReference type="Proteomes" id="UP000005104">
    <property type="component" value="Chromosome"/>
</dbReference>
<gene>
    <name evidence="5" type="ORF">DesyoDRAFT_1850</name>
</gene>
<dbReference type="GO" id="GO:0008897">
    <property type="term" value="F:holo-[acyl-carrier-protein] synthase activity"/>
    <property type="evidence" value="ECO:0007669"/>
    <property type="project" value="InterPro"/>
</dbReference>
<dbReference type="Pfam" id="PF22624">
    <property type="entry name" value="AASDHPPT_N"/>
    <property type="match status" value="1"/>
</dbReference>
<dbReference type="GO" id="GO:0019878">
    <property type="term" value="P:lysine biosynthetic process via aminoadipic acid"/>
    <property type="evidence" value="ECO:0007669"/>
    <property type="project" value="TreeGrafter"/>
</dbReference>
<dbReference type="GO" id="GO:0000287">
    <property type="term" value="F:magnesium ion binding"/>
    <property type="evidence" value="ECO:0007669"/>
    <property type="project" value="InterPro"/>
</dbReference>
<evidence type="ECO:0000256" key="2">
    <source>
        <dbReference type="ARBA" id="ARBA00022679"/>
    </source>
</evidence>
<evidence type="ECO:0000256" key="1">
    <source>
        <dbReference type="ARBA" id="ARBA00010990"/>
    </source>
</evidence>
<dbReference type="STRING" id="768710.DesyoDRAFT_1850"/>
<comment type="similarity">
    <text evidence="1">Belongs to the P-Pant transferase superfamily. Gsp/Sfp/HetI/AcpT family.</text>
</comment>
<keyword evidence="2 5" id="KW-0808">Transferase</keyword>
<dbReference type="AlphaFoldDB" id="H5XU15"/>
<dbReference type="eggNOG" id="COG2091">
    <property type="taxonomic scope" value="Bacteria"/>
</dbReference>
<organism evidence="5 6">
    <name type="scientific">Desulfosporosinus youngiae DSM 17734</name>
    <dbReference type="NCBI Taxonomy" id="768710"/>
    <lineage>
        <taxon>Bacteria</taxon>
        <taxon>Bacillati</taxon>
        <taxon>Bacillota</taxon>
        <taxon>Clostridia</taxon>
        <taxon>Eubacteriales</taxon>
        <taxon>Desulfitobacteriaceae</taxon>
        <taxon>Desulfosporosinus</taxon>
    </lineage>
</organism>
<dbReference type="Gene3D" id="3.90.470.20">
    <property type="entry name" value="4'-phosphopantetheinyl transferase domain"/>
    <property type="match status" value="2"/>
</dbReference>
<evidence type="ECO:0000259" key="3">
    <source>
        <dbReference type="Pfam" id="PF01648"/>
    </source>
</evidence>
<dbReference type="InterPro" id="IPR008278">
    <property type="entry name" value="4-PPantetheinyl_Trfase_dom"/>
</dbReference>
<dbReference type="InterPro" id="IPR050559">
    <property type="entry name" value="P-Pant_transferase_sf"/>
</dbReference>
<accession>H5XU15</accession>
<name>H5XU15_9FIRM</name>
<dbReference type="Pfam" id="PF01648">
    <property type="entry name" value="ACPS"/>
    <property type="match status" value="1"/>
</dbReference>
<feature type="domain" description="4'-phosphopantetheinyl transferase N-terminal" evidence="4">
    <location>
        <begin position="22"/>
        <end position="97"/>
    </location>
</feature>
<dbReference type="PANTHER" id="PTHR12215:SF10">
    <property type="entry name" value="L-AMINOADIPATE-SEMIALDEHYDE DEHYDROGENASE-PHOSPHOPANTETHEINYL TRANSFERASE"/>
    <property type="match status" value="1"/>
</dbReference>
<proteinExistence type="inferred from homology"/>
<dbReference type="InterPro" id="IPR055066">
    <property type="entry name" value="AASDHPPT_N"/>
</dbReference>
<reference evidence="5 6" key="1">
    <citation type="submission" date="2011-11" db="EMBL/GenBank/DDBJ databases">
        <title>The Noncontiguous Finished genome of Desulfosporosinus youngiae DSM 17734.</title>
        <authorList>
            <consortium name="US DOE Joint Genome Institute (JGI-PGF)"/>
            <person name="Lucas S."/>
            <person name="Han J."/>
            <person name="Lapidus A."/>
            <person name="Cheng J.-F."/>
            <person name="Goodwin L."/>
            <person name="Pitluck S."/>
            <person name="Peters L."/>
            <person name="Ovchinnikova G."/>
            <person name="Lu M."/>
            <person name="Land M.L."/>
            <person name="Hauser L."/>
            <person name="Pester M."/>
            <person name="Spring S."/>
            <person name="Ollivier B."/>
            <person name="Rattei T."/>
            <person name="Klenk H.-P."/>
            <person name="Wagner M."/>
            <person name="Loy A."/>
            <person name="Woyke T.J."/>
        </authorList>
    </citation>
    <scope>NUCLEOTIDE SEQUENCE [LARGE SCALE GENOMIC DNA]</scope>
    <source>
        <strain evidence="5 6">DSM 17734</strain>
    </source>
</reference>
<evidence type="ECO:0000313" key="6">
    <source>
        <dbReference type="Proteomes" id="UP000005104"/>
    </source>
</evidence>